<proteinExistence type="inferred from homology"/>
<keyword evidence="5 9" id="KW-0808">Transferase</keyword>
<evidence type="ECO:0000256" key="8">
    <source>
        <dbReference type="ARBA" id="ARBA00047658"/>
    </source>
</evidence>
<evidence type="ECO:0000256" key="9">
    <source>
        <dbReference type="RuleBase" id="RU367120"/>
    </source>
</evidence>
<comment type="catalytic activity">
    <reaction evidence="8 9">
        <text>geranylgeranyl diphosphate + L-cysteinyl-[protein] = S-geranylgeranyl-L-cysteinyl-[protein] + diphosphate</text>
        <dbReference type="Rhea" id="RHEA:21240"/>
        <dbReference type="Rhea" id="RHEA-COMP:10131"/>
        <dbReference type="Rhea" id="RHEA-COMP:11537"/>
        <dbReference type="ChEBI" id="CHEBI:29950"/>
        <dbReference type="ChEBI" id="CHEBI:33019"/>
        <dbReference type="ChEBI" id="CHEBI:57533"/>
        <dbReference type="ChEBI" id="CHEBI:86021"/>
        <dbReference type="EC" id="2.5.1.60"/>
    </reaction>
</comment>
<evidence type="ECO:0000313" key="10">
    <source>
        <dbReference type="EMBL" id="RZC06684.1"/>
    </source>
</evidence>
<evidence type="ECO:0000256" key="5">
    <source>
        <dbReference type="ARBA" id="ARBA00022679"/>
    </source>
</evidence>
<gene>
    <name evidence="10" type="ORF">D0Y65_014239</name>
</gene>
<keyword evidence="6" id="KW-0677">Repeat</keyword>
<name>A0A445K7B6_GLYSO</name>
<dbReference type="Gene3D" id="1.25.40.120">
    <property type="entry name" value="Protein prenylyltransferase"/>
    <property type="match status" value="1"/>
</dbReference>
<sequence length="721" mass="82517">MHGRPRKALKQEDEAASAAKTEKLRSVQAQFLANHHNHMLLLLPSTFFSLSLSLSLDLFKNCANLVGCRYSKEALDLSAKLLEVNPECYTAWNYRKLAVQHFLSNSDSDPHSIFDDELKLVENALRKNFKSYGAWHHRKWVLNKGHSSIDNEMRLLNGFQKMDPRNFHAWNYRRFVAELMKRSDEDELKYTEEVIATNFSNYSAWHNRSVLLSNLLKRKAEGYFPKEKVLEEEFEHVHNAIFTDPDDQSGWFYHLWLIEQTVKIDAPLLVSSWPSHGSNITLIGDNDLRGCGLSLLNGTLSNPGTLPIILYFNQAVEGINSSTVAIKSELLKEELIWKPLSMNNSNTAQFWVVYLNLGNFELQPSKTYSVEINIGHSKGIISSNGNHFDDPSQISCKVFVQTASSEPTEGQGGKRTTWKDTNFQKIDHFQESDSILPADQNHHIPTTSNWCTEEIGEEITKVRDLLFEYDCKIGKLTLARLLSALDSLSFQYDGRKSNTEEVLQLYTDLMKLDPTHYLYYKDEHSLISLKRITSTRDSLLPYCHYYKDATETITGYVCLRLRNLSLSRMGSIENLLWVQMLDLSHNELQSVEGLEAMQLLSCLNLSHNKFGSFTALEPVRLLKSLKVLNISYNELGSHSIDTTRYLCSSPVSHAEEFAWDRFEILTDSINATKFWEAFLIFGSLTLTELNITGNAVADENFRSFLVKVLPTLKWLDDEELS</sequence>
<dbReference type="GO" id="GO:0005968">
    <property type="term" value="C:Rab-protein geranylgeranyltransferase complex"/>
    <property type="evidence" value="ECO:0007669"/>
    <property type="project" value="TreeGrafter"/>
</dbReference>
<dbReference type="EC" id="2.5.1.60" evidence="2 9"/>
<dbReference type="Gene3D" id="3.80.10.10">
    <property type="entry name" value="Ribonuclease Inhibitor"/>
    <property type="match status" value="1"/>
</dbReference>
<dbReference type="InterPro" id="IPR002088">
    <property type="entry name" value="Prenyl_trans_a"/>
</dbReference>
<dbReference type="SUPFAM" id="SSF48439">
    <property type="entry name" value="Protein prenylyltransferase"/>
    <property type="match status" value="1"/>
</dbReference>
<evidence type="ECO:0000256" key="1">
    <source>
        <dbReference type="ARBA" id="ARBA00006734"/>
    </source>
</evidence>
<dbReference type="AlphaFoldDB" id="A0A445K7B6"/>
<dbReference type="GO" id="GO:0004663">
    <property type="term" value="F:Rab geranylgeranyltransferase activity"/>
    <property type="evidence" value="ECO:0007669"/>
    <property type="project" value="UniProtKB-UniRule"/>
</dbReference>
<protein>
    <recommendedName>
        <fullName evidence="3 9">Geranylgeranyl transferase type-2 subunit alpha</fullName>
        <ecNumber evidence="2 9">2.5.1.60</ecNumber>
    </recommendedName>
    <alternativeName>
        <fullName evidence="7 9">Geranylgeranyl transferase type II subunit alpha</fullName>
    </alternativeName>
</protein>
<dbReference type="PROSITE" id="PS51147">
    <property type="entry name" value="PFTA"/>
    <property type="match status" value="5"/>
</dbReference>
<dbReference type="InterPro" id="IPR032675">
    <property type="entry name" value="LRR_dom_sf"/>
</dbReference>
<evidence type="ECO:0000313" key="11">
    <source>
        <dbReference type="Proteomes" id="UP000289340"/>
    </source>
</evidence>
<dbReference type="SUPFAM" id="SSF52058">
    <property type="entry name" value="L domain-like"/>
    <property type="match status" value="1"/>
</dbReference>
<comment type="caution">
    <text evidence="10">The sequence shown here is derived from an EMBL/GenBank/DDBJ whole genome shotgun (WGS) entry which is preliminary data.</text>
</comment>
<evidence type="ECO:0000256" key="2">
    <source>
        <dbReference type="ARBA" id="ARBA00012656"/>
    </source>
</evidence>
<dbReference type="Proteomes" id="UP000289340">
    <property type="component" value="Chromosome 6"/>
</dbReference>
<comment type="function">
    <text evidence="9">Catalyzes the transfer of a geranyl-geranyl moiety from geranyl-geranyl pyrophosphate to cysteines occuring in specific C-terminal amino acid sequences.</text>
</comment>
<dbReference type="FunFam" id="3.80.10.10:FF:000756">
    <property type="entry name" value="Rab geranylgeranyl transferase like protein"/>
    <property type="match status" value="1"/>
</dbReference>
<dbReference type="PANTHER" id="PTHR11129:SF2">
    <property type="entry name" value="GERANYLGERANYL TRANSFERASE TYPE-2 SUBUNIT ALPHA"/>
    <property type="match status" value="1"/>
</dbReference>
<dbReference type="EMBL" id="QZWG01000006">
    <property type="protein sequence ID" value="RZC06684.1"/>
    <property type="molecule type" value="Genomic_DNA"/>
</dbReference>
<evidence type="ECO:0000256" key="3">
    <source>
        <dbReference type="ARBA" id="ARBA00014772"/>
    </source>
</evidence>
<keyword evidence="11" id="KW-1185">Reference proteome</keyword>
<dbReference type="PROSITE" id="PS51450">
    <property type="entry name" value="LRR"/>
    <property type="match status" value="1"/>
</dbReference>
<dbReference type="GO" id="GO:0097354">
    <property type="term" value="P:prenylation"/>
    <property type="evidence" value="ECO:0007669"/>
    <property type="project" value="UniProtKB-UniRule"/>
</dbReference>
<dbReference type="FunFam" id="1.25.40.120:FF:000035">
    <property type="entry name" value="Geranylgeranyl transferase type-2 subunit alpha"/>
    <property type="match status" value="1"/>
</dbReference>
<evidence type="ECO:0000256" key="4">
    <source>
        <dbReference type="ARBA" id="ARBA00022602"/>
    </source>
</evidence>
<dbReference type="PANTHER" id="PTHR11129">
    <property type="entry name" value="PROTEIN FARNESYLTRANSFERASE ALPHA SUBUNIT/RAB GERANYLGERANYL TRANSFERASE ALPHA SUBUNIT"/>
    <property type="match status" value="1"/>
</dbReference>
<reference evidence="10 11" key="1">
    <citation type="submission" date="2018-09" db="EMBL/GenBank/DDBJ databases">
        <title>A high-quality reference genome of wild soybean provides a powerful tool to mine soybean genomes.</title>
        <authorList>
            <person name="Xie M."/>
            <person name="Chung C.Y.L."/>
            <person name="Li M.-W."/>
            <person name="Wong F.-L."/>
            <person name="Chan T.-F."/>
            <person name="Lam H.-M."/>
        </authorList>
    </citation>
    <scope>NUCLEOTIDE SEQUENCE [LARGE SCALE GENOMIC DNA]</scope>
    <source>
        <strain evidence="11">cv. W05</strain>
        <tissue evidence="10">Hypocotyl of etiolated seedlings</tissue>
    </source>
</reference>
<comment type="similarity">
    <text evidence="1 9">Belongs to the protein prenyltransferase subunit alpha family.</text>
</comment>
<evidence type="ECO:0000256" key="7">
    <source>
        <dbReference type="ARBA" id="ARBA00031267"/>
    </source>
</evidence>
<accession>A0A445K7B6</accession>
<dbReference type="PRINTS" id="PR00019">
    <property type="entry name" value="LEURICHRPT"/>
</dbReference>
<dbReference type="InterPro" id="IPR001611">
    <property type="entry name" value="Leu-rich_rpt"/>
</dbReference>
<organism evidence="10 11">
    <name type="scientific">Glycine soja</name>
    <name type="common">Wild soybean</name>
    <dbReference type="NCBI Taxonomy" id="3848"/>
    <lineage>
        <taxon>Eukaryota</taxon>
        <taxon>Viridiplantae</taxon>
        <taxon>Streptophyta</taxon>
        <taxon>Embryophyta</taxon>
        <taxon>Tracheophyta</taxon>
        <taxon>Spermatophyta</taxon>
        <taxon>Magnoliopsida</taxon>
        <taxon>eudicotyledons</taxon>
        <taxon>Gunneridae</taxon>
        <taxon>Pentapetalae</taxon>
        <taxon>rosids</taxon>
        <taxon>fabids</taxon>
        <taxon>Fabales</taxon>
        <taxon>Fabaceae</taxon>
        <taxon>Papilionoideae</taxon>
        <taxon>50 kb inversion clade</taxon>
        <taxon>NPAAA clade</taxon>
        <taxon>indigoferoid/millettioid clade</taxon>
        <taxon>Phaseoleae</taxon>
        <taxon>Glycine</taxon>
        <taxon>Glycine subgen. Soja</taxon>
    </lineage>
</organism>
<keyword evidence="4 9" id="KW-0637">Prenyltransferase</keyword>
<dbReference type="Pfam" id="PF01239">
    <property type="entry name" value="PPTA"/>
    <property type="match status" value="5"/>
</dbReference>
<evidence type="ECO:0000256" key="6">
    <source>
        <dbReference type="ARBA" id="ARBA00022737"/>
    </source>
</evidence>